<dbReference type="CDD" id="cd03048">
    <property type="entry name" value="GST_N_Ure2p_like"/>
    <property type="match status" value="1"/>
</dbReference>
<evidence type="ECO:0000313" key="5">
    <source>
        <dbReference type="Proteomes" id="UP000252884"/>
    </source>
</evidence>
<dbReference type="PANTHER" id="PTHR44051">
    <property type="entry name" value="GLUTATHIONE S-TRANSFERASE-RELATED"/>
    <property type="match status" value="1"/>
</dbReference>
<gene>
    <name evidence="4" type="ORF">DES41_101200</name>
</gene>
<dbReference type="InterPro" id="IPR004045">
    <property type="entry name" value="Glutathione_S-Trfase_N"/>
</dbReference>
<dbReference type="AlphaFoldDB" id="A0A368Y8E3"/>
<dbReference type="Pfam" id="PF00043">
    <property type="entry name" value="GST_C"/>
    <property type="match status" value="1"/>
</dbReference>
<dbReference type="InterPro" id="IPR010987">
    <property type="entry name" value="Glutathione-S-Trfase_C-like"/>
</dbReference>
<accession>A0A368Y8E3</accession>
<dbReference type="OrthoDB" id="81087at2"/>
<proteinExistence type="inferred from homology"/>
<dbReference type="Proteomes" id="UP000252884">
    <property type="component" value="Unassembled WGS sequence"/>
</dbReference>
<evidence type="ECO:0000256" key="1">
    <source>
        <dbReference type="RuleBase" id="RU003494"/>
    </source>
</evidence>
<dbReference type="PROSITE" id="PS50404">
    <property type="entry name" value="GST_NTER"/>
    <property type="match status" value="1"/>
</dbReference>
<dbReference type="SFLD" id="SFLDS00019">
    <property type="entry name" value="Glutathione_Transferase_(cytos"/>
    <property type="match status" value="1"/>
</dbReference>
<dbReference type="PANTHER" id="PTHR44051:SF19">
    <property type="entry name" value="DISULFIDE-BOND OXIDOREDUCTASE YFCG"/>
    <property type="match status" value="1"/>
</dbReference>
<dbReference type="Gene3D" id="3.40.30.10">
    <property type="entry name" value="Glutaredoxin"/>
    <property type="match status" value="1"/>
</dbReference>
<dbReference type="SUPFAM" id="SSF47616">
    <property type="entry name" value="GST C-terminal domain-like"/>
    <property type="match status" value="1"/>
</dbReference>
<comment type="similarity">
    <text evidence="1">Belongs to the GST superfamily.</text>
</comment>
<dbReference type="SFLD" id="SFLDG00358">
    <property type="entry name" value="Main_(cytGST)"/>
    <property type="match status" value="1"/>
</dbReference>
<dbReference type="InterPro" id="IPR036282">
    <property type="entry name" value="Glutathione-S-Trfase_C_sf"/>
</dbReference>
<evidence type="ECO:0000313" key="4">
    <source>
        <dbReference type="EMBL" id="RCW75606.1"/>
    </source>
</evidence>
<feature type="domain" description="GST C-terminal" evidence="3">
    <location>
        <begin position="91"/>
        <end position="215"/>
    </location>
</feature>
<dbReference type="Pfam" id="PF02798">
    <property type="entry name" value="GST_N"/>
    <property type="match status" value="1"/>
</dbReference>
<dbReference type="InterPro" id="IPR036249">
    <property type="entry name" value="Thioredoxin-like_sf"/>
</dbReference>
<dbReference type="PROSITE" id="PS50405">
    <property type="entry name" value="GST_CTER"/>
    <property type="match status" value="1"/>
</dbReference>
<name>A0A368Y8E3_9BURK</name>
<comment type="caution">
    <text evidence="4">The sequence shown here is derived from an EMBL/GenBank/DDBJ whole genome shotgun (WGS) entry which is preliminary data.</text>
</comment>
<dbReference type="Gene3D" id="1.20.1050.10">
    <property type="match status" value="1"/>
</dbReference>
<dbReference type="InterPro" id="IPR004046">
    <property type="entry name" value="GST_C"/>
</dbReference>
<dbReference type="SFLD" id="SFLDG01151">
    <property type="entry name" value="Main.2:_Nu-like"/>
    <property type="match status" value="1"/>
</dbReference>
<dbReference type="RefSeq" id="WP_114465103.1">
    <property type="nucleotide sequence ID" value="NZ_QPJK01000001.1"/>
</dbReference>
<organism evidence="4 5">
    <name type="scientific">Pseudorhodoferax soli</name>
    <dbReference type="NCBI Taxonomy" id="545864"/>
    <lineage>
        <taxon>Bacteria</taxon>
        <taxon>Pseudomonadati</taxon>
        <taxon>Pseudomonadota</taxon>
        <taxon>Betaproteobacteria</taxon>
        <taxon>Burkholderiales</taxon>
        <taxon>Comamonadaceae</taxon>
    </lineage>
</organism>
<dbReference type="EMBL" id="QPJK01000001">
    <property type="protein sequence ID" value="RCW75606.1"/>
    <property type="molecule type" value="Genomic_DNA"/>
</dbReference>
<keyword evidence="5" id="KW-1185">Reference proteome</keyword>
<protein>
    <submittedName>
        <fullName evidence="4">GST-like protein</fullName>
    </submittedName>
</protein>
<evidence type="ECO:0000259" key="2">
    <source>
        <dbReference type="PROSITE" id="PS50404"/>
    </source>
</evidence>
<reference evidence="4 5" key="1">
    <citation type="submission" date="2018-07" db="EMBL/GenBank/DDBJ databases">
        <title>Genomic Encyclopedia of Type Strains, Phase IV (KMG-IV): sequencing the most valuable type-strain genomes for metagenomic binning, comparative biology and taxonomic classification.</title>
        <authorList>
            <person name="Goeker M."/>
        </authorList>
    </citation>
    <scope>NUCLEOTIDE SEQUENCE [LARGE SCALE GENOMIC DNA]</scope>
    <source>
        <strain evidence="4 5">DSM 21634</strain>
    </source>
</reference>
<dbReference type="InterPro" id="IPR040079">
    <property type="entry name" value="Glutathione_S-Trfase"/>
</dbReference>
<evidence type="ECO:0000259" key="3">
    <source>
        <dbReference type="PROSITE" id="PS50405"/>
    </source>
</evidence>
<feature type="domain" description="GST N-terminal" evidence="2">
    <location>
        <begin position="1"/>
        <end position="88"/>
    </location>
</feature>
<dbReference type="SUPFAM" id="SSF52833">
    <property type="entry name" value="Thioredoxin-like"/>
    <property type="match status" value="1"/>
</dbReference>
<sequence length="242" mass="26678">MIELHYWPTPNGWTCSIMLEECGLPYRMVPVNIGRGEQFTPEFVALINPHHKMPAIIDPQPLGGGEPMQISEAGAILVYLAGKTGRFLPTDSLARLQVLQWLMWQVGGLGPMTGQNSHFLQYASEKVPYAITRYGNELRRLYGVLDHQLGRTGSHVAGPDFSIADIAILPWIRMHNAQGIDLSAFAHIGRWYETVLARPGVQRGLALGRELRAPVLSEAAREALFGSGSGTQGLARQRWAAN</sequence>